<reference evidence="1" key="1">
    <citation type="submission" date="2009-02" db="EMBL/GenBank/DDBJ databases">
        <title>The Genome Sequence of Ajellomyces capsulatus strain G186AR.</title>
        <authorList>
            <consortium name="The Broad Institute Genome Sequencing Platform"/>
            <person name="Champion M."/>
            <person name="Cuomo C."/>
            <person name="Ma L.-J."/>
            <person name="Henn M.R."/>
            <person name="Sil A."/>
            <person name="Goldman B."/>
            <person name="Young S.K."/>
            <person name="Kodira C.D."/>
            <person name="Zeng Q."/>
            <person name="Koehrsen M."/>
            <person name="Alvarado L."/>
            <person name="Berlin A."/>
            <person name="Borenstein D."/>
            <person name="Chen Z."/>
            <person name="Engels R."/>
            <person name="Freedman E."/>
            <person name="Gellesch M."/>
            <person name="Goldberg J."/>
            <person name="Griggs A."/>
            <person name="Gujja S."/>
            <person name="Heiman D."/>
            <person name="Hepburn T."/>
            <person name="Howarth C."/>
            <person name="Jen D."/>
            <person name="Larson L."/>
            <person name="Lewis B."/>
            <person name="Mehta T."/>
            <person name="Park D."/>
            <person name="Pearson M."/>
            <person name="Roberts A."/>
            <person name="Saif S."/>
            <person name="Shea T."/>
            <person name="Shenoy N."/>
            <person name="Sisk P."/>
            <person name="Stolte C."/>
            <person name="Sykes S."/>
            <person name="Walk T."/>
            <person name="White J."/>
            <person name="Yandava C."/>
            <person name="Klein B."/>
            <person name="McEwen J.G."/>
            <person name="Puccia R."/>
            <person name="Goldman G.H."/>
            <person name="Felipe M.S."/>
            <person name="Nino-Vega G."/>
            <person name="San-Blas G."/>
            <person name="Taylor J."/>
            <person name="Mendoza L."/>
            <person name="Galagan J."/>
            <person name="Nusbaum C."/>
            <person name="Birren B."/>
        </authorList>
    </citation>
    <scope>NUCLEOTIDE SEQUENCE</scope>
    <source>
        <strain evidence="1">G186AR</strain>
    </source>
</reference>
<sequence>MYGVCHCRAVQRIRISRHMSLSPCLFVVQFQLTCSRLSHAFLRVAEAGGGNTGELPDRYALSLGLPLTEFQSGWRNAQDTGQIPVGFLHYSTEQAVLAIFS</sequence>
<accession>C0NP42</accession>
<dbReference type="RefSeq" id="XP_045287183.1">
    <property type="nucleotide sequence ID" value="XM_045431971.1"/>
</dbReference>
<gene>
    <name evidence="1" type="ORF">HCBG_04922</name>
</gene>
<name>C0NP42_AJECG</name>
<dbReference type="InParanoid" id="C0NP42"/>
<proteinExistence type="predicted"/>
<dbReference type="HOGENOM" id="CLU_2290859_0_0_1"/>
<protein>
    <submittedName>
        <fullName evidence="1">Uncharacterized protein</fullName>
    </submittedName>
</protein>
<dbReference type="Proteomes" id="UP000001631">
    <property type="component" value="Unassembled WGS sequence"/>
</dbReference>
<dbReference type="EMBL" id="GG663368">
    <property type="protein sequence ID" value="EEH06702.1"/>
    <property type="molecule type" value="Genomic_DNA"/>
</dbReference>
<evidence type="ECO:0000313" key="1">
    <source>
        <dbReference type="EMBL" id="EEH06702.1"/>
    </source>
</evidence>
<dbReference type="AlphaFoldDB" id="C0NP42"/>
<evidence type="ECO:0000313" key="2">
    <source>
        <dbReference type="Proteomes" id="UP000001631"/>
    </source>
</evidence>
<keyword evidence="2" id="KW-1185">Reference proteome</keyword>
<organism evidence="1 2">
    <name type="scientific">Ajellomyces capsulatus (strain G186AR / H82 / ATCC MYA-2454 / RMSCC 2432)</name>
    <name type="common">Darling's disease fungus</name>
    <name type="synonym">Histoplasma capsulatum</name>
    <dbReference type="NCBI Taxonomy" id="447093"/>
    <lineage>
        <taxon>Eukaryota</taxon>
        <taxon>Fungi</taxon>
        <taxon>Dikarya</taxon>
        <taxon>Ascomycota</taxon>
        <taxon>Pezizomycotina</taxon>
        <taxon>Eurotiomycetes</taxon>
        <taxon>Eurotiomycetidae</taxon>
        <taxon>Onygenales</taxon>
        <taxon>Ajellomycetaceae</taxon>
        <taxon>Histoplasma</taxon>
    </lineage>
</organism>
<dbReference type="GeneID" id="69037938"/>